<dbReference type="EMBL" id="JACYXI010000006">
    <property type="protein sequence ID" value="MBD8892145.1"/>
    <property type="molecule type" value="Genomic_DNA"/>
</dbReference>
<dbReference type="RefSeq" id="WP_192148266.1">
    <property type="nucleotide sequence ID" value="NZ_JACYXI010000006.1"/>
</dbReference>
<reference evidence="3 4" key="2">
    <citation type="journal article" date="2021" name="Int. J. Syst. Evol. Microbiol.">
        <title>Roseibium litorale sp. nov., isolated from a tidal flat sediment and proposal for the reclassification of Labrenzia polysiphoniae as Roseibium polysiphoniae comb. nov.</title>
        <authorList>
            <person name="Liu Y."/>
            <person name="Pei T."/>
            <person name="Du J."/>
            <person name="Chao M."/>
            <person name="Deng M.R."/>
            <person name="Zhu H."/>
        </authorList>
    </citation>
    <scope>NUCLEOTIDE SEQUENCE [LARGE SCALE GENOMIC DNA]</scope>
    <source>
        <strain evidence="3 4">4C16A</strain>
    </source>
</reference>
<feature type="signal peptide" evidence="2">
    <location>
        <begin position="1"/>
        <end position="22"/>
    </location>
</feature>
<protein>
    <submittedName>
        <fullName evidence="3">Uncharacterized protein</fullName>
    </submittedName>
</protein>
<dbReference type="Proteomes" id="UP000632063">
    <property type="component" value="Unassembled WGS sequence"/>
</dbReference>
<evidence type="ECO:0000256" key="1">
    <source>
        <dbReference type="SAM" id="MobiDB-lite"/>
    </source>
</evidence>
<feature type="region of interest" description="Disordered" evidence="1">
    <location>
        <begin position="168"/>
        <end position="187"/>
    </location>
</feature>
<evidence type="ECO:0000256" key="2">
    <source>
        <dbReference type="SAM" id="SignalP"/>
    </source>
</evidence>
<sequence>MKEICLTCAALFLGLLTGMAHAAAAGVTSAYTELRYSGCQEISPPDDQGAAGASLLCPGYSGIPVYVAEGDLRMVVSFGSNAEEEPAASQTLPGFNTINEVIEWRLRGGVPFAVIQRWFPLGQDGRQPGSVLIVTQLVPGATCQIAWINARANRKANEMAREAADEMAGGFDCSRPPQIVGRPGDLN</sequence>
<keyword evidence="4" id="KW-1185">Reference proteome</keyword>
<comment type="caution">
    <text evidence="3">The sequence shown here is derived from an EMBL/GenBank/DDBJ whole genome shotgun (WGS) entry which is preliminary data.</text>
</comment>
<evidence type="ECO:0000313" key="3">
    <source>
        <dbReference type="EMBL" id="MBD8892145.1"/>
    </source>
</evidence>
<organism evidence="3 4">
    <name type="scientific">Roseibium litorale</name>
    <dbReference type="NCBI Taxonomy" id="2803841"/>
    <lineage>
        <taxon>Bacteria</taxon>
        <taxon>Pseudomonadati</taxon>
        <taxon>Pseudomonadota</taxon>
        <taxon>Alphaproteobacteria</taxon>
        <taxon>Hyphomicrobiales</taxon>
        <taxon>Stappiaceae</taxon>
        <taxon>Roseibium</taxon>
    </lineage>
</organism>
<name>A0ABR9CMP7_9HYPH</name>
<proteinExistence type="predicted"/>
<keyword evidence="2" id="KW-0732">Signal</keyword>
<reference evidence="4" key="1">
    <citation type="submission" date="2020-09" db="EMBL/GenBank/DDBJ databases">
        <title>The genome sequence of strain Labrenzia suaedae 4C16A.</title>
        <authorList>
            <person name="Liu Y."/>
        </authorList>
    </citation>
    <scope>NUCLEOTIDE SEQUENCE [LARGE SCALE GENOMIC DNA]</scope>
    <source>
        <strain evidence="4">4C16A</strain>
    </source>
</reference>
<feature type="chain" id="PRO_5045992462" evidence="2">
    <location>
        <begin position="23"/>
        <end position="187"/>
    </location>
</feature>
<accession>A0ABR9CMP7</accession>
<gene>
    <name evidence="3" type="ORF">IG616_11330</name>
</gene>
<evidence type="ECO:0000313" key="4">
    <source>
        <dbReference type="Proteomes" id="UP000632063"/>
    </source>
</evidence>